<reference evidence="1" key="1">
    <citation type="journal article" date="2019" name="Sci. Rep.">
        <title>Draft genome of Tanacetum cinerariifolium, the natural source of mosquito coil.</title>
        <authorList>
            <person name="Yamashiro T."/>
            <person name="Shiraishi A."/>
            <person name="Satake H."/>
            <person name="Nakayama K."/>
        </authorList>
    </citation>
    <scope>NUCLEOTIDE SEQUENCE</scope>
</reference>
<organism evidence="1">
    <name type="scientific">Tanacetum cinerariifolium</name>
    <name type="common">Dalmatian daisy</name>
    <name type="synonym">Chrysanthemum cinerariifolium</name>
    <dbReference type="NCBI Taxonomy" id="118510"/>
    <lineage>
        <taxon>Eukaryota</taxon>
        <taxon>Viridiplantae</taxon>
        <taxon>Streptophyta</taxon>
        <taxon>Embryophyta</taxon>
        <taxon>Tracheophyta</taxon>
        <taxon>Spermatophyta</taxon>
        <taxon>Magnoliopsida</taxon>
        <taxon>eudicotyledons</taxon>
        <taxon>Gunneridae</taxon>
        <taxon>Pentapetalae</taxon>
        <taxon>asterids</taxon>
        <taxon>campanulids</taxon>
        <taxon>Asterales</taxon>
        <taxon>Asteraceae</taxon>
        <taxon>Asteroideae</taxon>
        <taxon>Anthemideae</taxon>
        <taxon>Anthemidinae</taxon>
        <taxon>Tanacetum</taxon>
    </lineage>
</organism>
<name>A0A699K7R6_TANCI</name>
<dbReference type="AlphaFoldDB" id="A0A699K7R6"/>
<gene>
    <name evidence="1" type="ORF">Tci_646854</name>
</gene>
<protein>
    <submittedName>
        <fullName evidence="1">Uncharacterized protein</fullName>
    </submittedName>
</protein>
<dbReference type="EMBL" id="BKCJ010480614">
    <property type="protein sequence ID" value="GFA74882.1"/>
    <property type="molecule type" value="Genomic_DNA"/>
</dbReference>
<evidence type="ECO:0000313" key="1">
    <source>
        <dbReference type="EMBL" id="GFA74882.1"/>
    </source>
</evidence>
<comment type="caution">
    <text evidence="1">The sequence shown here is derived from an EMBL/GenBank/DDBJ whole genome shotgun (WGS) entry which is preliminary data.</text>
</comment>
<accession>A0A699K7R6</accession>
<sequence>MADEDPFAEVTVRPKFDTPCHESTMSPKDVKSLALWHGIPLDLHPYASCEGKTMDQLPDEVIVNRGIGFLLRREWERVLEAKCFERPFLR</sequence>
<proteinExistence type="predicted"/>